<evidence type="ECO:0000256" key="1">
    <source>
        <dbReference type="ARBA" id="ARBA00004323"/>
    </source>
</evidence>
<dbReference type="OrthoDB" id="10261055at2759"/>
<keyword evidence="7 17" id="KW-0378">Hydrolase</keyword>
<dbReference type="GO" id="GO:0030246">
    <property type="term" value="F:carbohydrate binding"/>
    <property type="evidence" value="ECO:0007669"/>
    <property type="project" value="InterPro"/>
</dbReference>
<evidence type="ECO:0000256" key="5">
    <source>
        <dbReference type="ARBA" id="ARBA00022692"/>
    </source>
</evidence>
<dbReference type="Pfam" id="PF07748">
    <property type="entry name" value="Glyco_hydro_38C"/>
    <property type="match status" value="1"/>
</dbReference>
<dbReference type="InterPro" id="IPR011330">
    <property type="entry name" value="Glyco_hydro/deAcase_b/a-brl"/>
</dbReference>
<dbReference type="InterPro" id="IPR015341">
    <property type="entry name" value="Glyco_hydro_38_cen"/>
</dbReference>
<comment type="subcellular location">
    <subcellularLocation>
        <location evidence="1">Golgi apparatus membrane</location>
        <topology evidence="1">Single-pass type II membrane protein</topology>
    </subcellularLocation>
</comment>
<dbReference type="Pfam" id="PF01074">
    <property type="entry name" value="Glyco_hydro_38N"/>
    <property type="match status" value="1"/>
</dbReference>
<dbReference type="FunCoup" id="B4JEK9">
    <property type="interactions" value="724"/>
</dbReference>
<comment type="cofactor">
    <cofactor evidence="17">
        <name>Zn(2+)</name>
        <dbReference type="ChEBI" id="CHEBI:29105"/>
    </cofactor>
    <text evidence="17">Binds 1 zinc ion per subunit.</text>
</comment>
<dbReference type="InterPro" id="IPR050843">
    <property type="entry name" value="Glycosyl_Hydrlase_38"/>
</dbReference>
<dbReference type="Gene3D" id="1.20.1270.50">
    <property type="entry name" value="Glycoside hydrolase family 38, central domain"/>
    <property type="match status" value="1"/>
</dbReference>
<evidence type="ECO:0000256" key="6">
    <source>
        <dbReference type="ARBA" id="ARBA00022723"/>
    </source>
</evidence>
<dbReference type="InterPro" id="IPR048534">
    <property type="entry name" value="Man2a1-like_dom"/>
</dbReference>
<dbReference type="Pfam" id="PF09261">
    <property type="entry name" value="Alpha-mann_mid"/>
    <property type="match status" value="1"/>
</dbReference>
<organism evidence="20">
    <name type="scientific">Drosophila grimshawi</name>
    <name type="common">Hawaiian fruit fly</name>
    <name type="synonym">Idiomyia grimshawi</name>
    <dbReference type="NCBI Taxonomy" id="7222"/>
    <lineage>
        <taxon>Eukaryota</taxon>
        <taxon>Metazoa</taxon>
        <taxon>Ecdysozoa</taxon>
        <taxon>Arthropoda</taxon>
        <taxon>Hexapoda</taxon>
        <taxon>Insecta</taxon>
        <taxon>Pterygota</taxon>
        <taxon>Neoptera</taxon>
        <taxon>Endopterygota</taxon>
        <taxon>Diptera</taxon>
        <taxon>Brachycera</taxon>
        <taxon>Muscomorpha</taxon>
        <taxon>Ephydroidea</taxon>
        <taxon>Drosophilidae</taxon>
        <taxon>Drosophila</taxon>
        <taxon>Hawaiian Drosophila</taxon>
    </lineage>
</organism>
<dbReference type="Gene3D" id="3.20.110.10">
    <property type="entry name" value="Glycoside hydrolase 38, N terminal domain"/>
    <property type="match status" value="1"/>
</dbReference>
<dbReference type="GO" id="GO:0004572">
    <property type="term" value="F:mannosyl-oligosaccharide 1,3-1,6-alpha-mannosidase activity"/>
    <property type="evidence" value="ECO:0007669"/>
    <property type="project" value="UniProtKB-EC"/>
</dbReference>
<keyword evidence="14 17" id="KW-0326">Glycosidase</keyword>
<dbReference type="GO" id="GO:0006491">
    <property type="term" value="P:N-glycan processing"/>
    <property type="evidence" value="ECO:0007669"/>
    <property type="project" value="TreeGrafter"/>
</dbReference>
<evidence type="ECO:0000256" key="3">
    <source>
        <dbReference type="ARBA" id="ARBA00009792"/>
    </source>
</evidence>
<keyword evidence="8 17" id="KW-0862">Zinc</keyword>
<dbReference type="KEGG" id="dgr:6563084"/>
<dbReference type="InterPro" id="IPR037094">
    <property type="entry name" value="Glyco_hydro_38_cen_sf"/>
</dbReference>
<evidence type="ECO:0000256" key="16">
    <source>
        <dbReference type="ARBA" id="ARBA00093232"/>
    </source>
</evidence>
<evidence type="ECO:0000313" key="20">
    <source>
        <dbReference type="Proteomes" id="UP000001070"/>
    </source>
</evidence>
<evidence type="ECO:0000256" key="10">
    <source>
        <dbReference type="ARBA" id="ARBA00022989"/>
    </source>
</evidence>
<evidence type="ECO:0000256" key="7">
    <source>
        <dbReference type="ARBA" id="ARBA00022801"/>
    </source>
</evidence>
<dbReference type="Gene3D" id="2.60.40.1360">
    <property type="match status" value="1"/>
</dbReference>
<dbReference type="Proteomes" id="UP000001070">
    <property type="component" value="Unassembled WGS sequence"/>
</dbReference>
<dbReference type="Gene3D" id="2.70.98.30">
    <property type="entry name" value="Golgi alpha-mannosidase II, domain 4"/>
    <property type="match status" value="1"/>
</dbReference>
<accession>B4JEK9</accession>
<evidence type="ECO:0000256" key="13">
    <source>
        <dbReference type="ARBA" id="ARBA00023157"/>
    </source>
</evidence>
<evidence type="ECO:0000313" key="19">
    <source>
        <dbReference type="EMBL" id="EDV93140.1"/>
    </source>
</evidence>
<keyword evidence="9" id="KW-0735">Signal-anchor</keyword>
<dbReference type="SUPFAM" id="SSF74650">
    <property type="entry name" value="Galactose mutarotase-like"/>
    <property type="match status" value="1"/>
</dbReference>
<name>B4JEK9_DROGR</name>
<feature type="domain" description="Glycoside hydrolase family 38 central" evidence="18">
    <location>
        <begin position="475"/>
        <end position="552"/>
    </location>
</feature>
<protein>
    <recommendedName>
        <fullName evidence="17">Alpha-mannosidase</fullName>
        <ecNumber evidence="17">3.2.1.-</ecNumber>
    </recommendedName>
</protein>
<evidence type="ECO:0000256" key="14">
    <source>
        <dbReference type="ARBA" id="ARBA00023295"/>
    </source>
</evidence>
<dbReference type="EC" id="3.2.1.-" evidence="17"/>
<keyword evidence="10" id="KW-1133">Transmembrane helix</keyword>
<dbReference type="FunFam" id="2.70.98.30:FF:000002">
    <property type="entry name" value="Alpha-mannosidase"/>
    <property type="match status" value="1"/>
</dbReference>
<evidence type="ECO:0000256" key="8">
    <source>
        <dbReference type="ARBA" id="ARBA00022833"/>
    </source>
</evidence>
<dbReference type="PhylomeDB" id="B4JEK9"/>
<evidence type="ECO:0000256" key="9">
    <source>
        <dbReference type="ARBA" id="ARBA00022968"/>
    </source>
</evidence>
<sequence length="1116" mass="127341">MLRIRRRFALLICCGCLLIFLSLYVILNFAAPAANAKKPNFVAVESRVEQVENGLLESGQDMQDMRKRSAKRQQNRNDILALNAIHTQTTDDAGECIDVVRQVPQVDVQMLEWYEKMTFADVDGGVWKQGWNIKYDPLKYNQHHILKVFVVPHSHNDPGWIKTFEDYYNADTKHILSNALRNLSENPDMKFIWAEISYFSRFFDELGEHKKQQMRMIVKKGQLEFVTGGWVMPDEANSHWRNVLLQLTEGQTYLKEHLNVTPTASWAIDPFGHSPSLPYILKRSGMKNMLIQRTHYSVKKELALQRNLEFYWRQTWETSGKNALFTHMMPFYSYDIPHTCGPDPKVCCQFDFKRMGGFGLSCPWRQPPRPIDDNNVDARSELIVDQWKKKAELYRTNVLLVPLGDDFRYKQNVEWEVQRVNYEKLFEHINGNPHFNVEAQFGTLGEYFEAVHQSGQAEFPSLSGDFFTYADRADNYWSGYFTSRPYHKRMDRVLMHYLRAAEMLHAWQPWDSMAGFNAKLEQARRELSLFQHHDGITGTAKTHVVQDYEKRLVEALKSCQFVMQQAVYRLLTKPSIYSPDFNFHYFTLDDSRWPGVGVEESRTTIILGDELPTKHVVLHNTVPHWREQLVDFYVSSPFVSVSDLAGNAVEAQLSPVWSWHHDTISKTVNPQGSTTKYRIIFKARVPPMGLATYVLTVARSKPAHTSYATHLLLNGSPVSVNLGQYPEDAKFGEHREFSLRVGTGPTLAFSEHGLLKSMQLSADTAPVPAHLKFLKYGTRVHGDKSGAYLFLPNGPATAIVGNPPVVLVSEGKLESYVSVGLPHVIHQTVLRGDAPEIRNLVDIGVADNTEIVMRLQTHIDSGTTFYTDLNGLQLIQRRRFEKLPLQGNYYPVPTAIFIEDANMRLTLLTGQPLGGSSLESGELELMQDRRLAFDDHRGLEQAVLDNKPVLHIYRLVLERIGDCVRPAEAHPANYLTRAAHRASQELLDPLDKLIYTENDWTGAQAQFGGGHVPANEDLDVVVMRRLTKGTAKKQSIGCVLHRTQLLQCNEETPPDKFNVCNVLQADDQTSNHRCQRSTLTFLQILEQIEPKVAPQLCPMESAAYIISYSTDNENDS</sequence>
<evidence type="ECO:0000256" key="15">
    <source>
        <dbReference type="ARBA" id="ARBA00059516"/>
    </source>
</evidence>
<evidence type="ECO:0000256" key="17">
    <source>
        <dbReference type="RuleBase" id="RU361199"/>
    </source>
</evidence>
<evidence type="ECO:0000256" key="2">
    <source>
        <dbReference type="ARBA" id="ARBA00004922"/>
    </source>
</evidence>
<dbReference type="EMBL" id="CH916369">
    <property type="protein sequence ID" value="EDV93140.1"/>
    <property type="molecule type" value="Genomic_DNA"/>
</dbReference>
<dbReference type="STRING" id="7222.B4JEK9"/>
<dbReference type="OMA" id="CPWGQHP"/>
<dbReference type="FunFam" id="3.20.110.10:FF:000003">
    <property type="entry name" value="Alpha-mannosidase"/>
    <property type="match status" value="1"/>
</dbReference>
<evidence type="ECO:0000259" key="18">
    <source>
        <dbReference type="SMART" id="SM00872"/>
    </source>
</evidence>
<comment type="similarity">
    <text evidence="3 17">Belongs to the glycosyl hydrolase 38 family.</text>
</comment>
<dbReference type="InParanoid" id="B4JEK9"/>
<dbReference type="PANTHER" id="PTHR11607">
    <property type="entry name" value="ALPHA-MANNOSIDASE"/>
    <property type="match status" value="1"/>
</dbReference>
<dbReference type="Pfam" id="PF21260">
    <property type="entry name" value="Laman-like_dom"/>
    <property type="match status" value="1"/>
</dbReference>
<keyword evidence="20" id="KW-1185">Reference proteome</keyword>
<dbReference type="Gene3D" id="2.60.40.1180">
    <property type="entry name" value="Golgi alpha-mannosidase II"/>
    <property type="match status" value="1"/>
</dbReference>
<dbReference type="eggNOG" id="KOG1958">
    <property type="taxonomic scope" value="Eukaryota"/>
</dbReference>
<dbReference type="PANTHER" id="PTHR11607:SF3">
    <property type="entry name" value="LYSOSOMAL ALPHA-MANNOSIDASE"/>
    <property type="match status" value="1"/>
</dbReference>
<dbReference type="InterPro" id="IPR027291">
    <property type="entry name" value="Glyco_hydro_38_N_sf"/>
</dbReference>
<dbReference type="InterPro" id="IPR013780">
    <property type="entry name" value="Glyco_hydro_b"/>
</dbReference>
<comment type="function">
    <text evidence="15">Catalyzes the first committed step in the biosynthesis of complex N-glycans. It controls conversion of high mannose to complex N-glycans; the final hydrolytic step in the N-glycan maturation pathway.</text>
</comment>
<dbReference type="InterPro" id="IPR000602">
    <property type="entry name" value="Glyco_hydro_38_N"/>
</dbReference>
<keyword evidence="11" id="KW-0333">Golgi apparatus</keyword>
<dbReference type="InterPro" id="IPR011013">
    <property type="entry name" value="Gal_mutarotase_sf_dom"/>
</dbReference>
<keyword evidence="6 17" id="KW-0479">Metal-binding</keyword>
<dbReference type="Pfam" id="PF18230">
    <property type="entry name" value="Glyc_hyd_38C_2"/>
    <property type="match status" value="1"/>
</dbReference>
<dbReference type="GO" id="GO:0000139">
    <property type="term" value="C:Golgi membrane"/>
    <property type="evidence" value="ECO:0007669"/>
    <property type="project" value="UniProtKB-SubCell"/>
</dbReference>
<comment type="pathway">
    <text evidence="2">Protein modification; protein glycosylation.</text>
</comment>
<dbReference type="InterPro" id="IPR011682">
    <property type="entry name" value="Glyco_hydro_38_C"/>
</dbReference>
<dbReference type="SUPFAM" id="SSF88688">
    <property type="entry name" value="Families 57/38 glycoside transferase middle domain"/>
    <property type="match status" value="1"/>
</dbReference>
<keyword evidence="12" id="KW-0472">Membrane</keyword>
<proteinExistence type="inferred from homology"/>
<dbReference type="GO" id="GO:0006013">
    <property type="term" value="P:mannose metabolic process"/>
    <property type="evidence" value="ECO:0007669"/>
    <property type="project" value="InterPro"/>
</dbReference>
<evidence type="ECO:0000256" key="4">
    <source>
        <dbReference type="ARBA" id="ARBA00011748"/>
    </source>
</evidence>
<dbReference type="AlphaFoldDB" id="B4JEK9"/>
<dbReference type="SMART" id="SM00872">
    <property type="entry name" value="Alpha-mann_mid"/>
    <property type="match status" value="1"/>
</dbReference>
<dbReference type="InterPro" id="IPR041566">
    <property type="entry name" value="AManII_C"/>
</dbReference>
<dbReference type="CDD" id="cd10809">
    <property type="entry name" value="GH38N_AMII_GMII_SfManIII_like"/>
    <property type="match status" value="1"/>
</dbReference>
<dbReference type="FunFam" id="2.60.40.1180:FF:000019">
    <property type="entry name" value="Alpha-mannosidase 2"/>
    <property type="match status" value="1"/>
</dbReference>
<comment type="catalytic activity">
    <reaction evidence="16">
        <text>N(4)-{beta-D-GlcNAc-(1-&gt;2)-alpha-D-Man-(1-&gt;3)-[alpha-D-Man-(1-&gt;3)-[alpha-D-Man-(1-&gt;6)]-alpha-D-Man-(1-&gt;6)]-beta-D-Man-(1-&gt;4)-beta-D-GlcNAc-(1-&gt;4)-beta-D-GlcNAc}-L-asparaginyl-[protein] + 2 H2O = 2 alpha-D-mannopyranose + an N(4)-{beta-D-GlcNAc-(1-&gt;2)-alpha-D-Man-(1-&gt;3)-[alpha-D-Man-(1-&gt;6)]-beta-D-Man-(1-&gt;4)-beta-D-GlcNAc-(1-&gt;4)-beta-D-GlcNAc}-L-asparaginyl-[protein]</text>
        <dbReference type="Rhea" id="RHEA:56052"/>
        <dbReference type="Rhea" id="RHEA-COMP:14368"/>
        <dbReference type="Rhea" id="RHEA-COMP:14369"/>
        <dbReference type="ChEBI" id="CHEBI:15377"/>
        <dbReference type="ChEBI" id="CHEBI:28729"/>
        <dbReference type="ChEBI" id="CHEBI:60615"/>
        <dbReference type="ChEBI" id="CHEBI:60625"/>
        <dbReference type="EC" id="3.2.1.114"/>
    </reaction>
</comment>
<dbReference type="GO" id="GO:0046872">
    <property type="term" value="F:metal ion binding"/>
    <property type="evidence" value="ECO:0007669"/>
    <property type="project" value="UniProtKB-KW"/>
</dbReference>
<dbReference type="SUPFAM" id="SSF88713">
    <property type="entry name" value="Glycoside hydrolase/deacetylase"/>
    <property type="match status" value="1"/>
</dbReference>
<reference evidence="19 20" key="1">
    <citation type="journal article" date="2007" name="Nature">
        <title>Evolution of genes and genomes on the Drosophila phylogeny.</title>
        <authorList>
            <consortium name="Drosophila 12 Genomes Consortium"/>
            <person name="Clark A.G."/>
            <person name="Eisen M.B."/>
            <person name="Smith D.R."/>
            <person name="Bergman C.M."/>
            <person name="Oliver B."/>
            <person name="Markow T.A."/>
            <person name="Kaufman T.C."/>
            <person name="Kellis M."/>
            <person name="Gelbart W."/>
            <person name="Iyer V.N."/>
            <person name="Pollard D.A."/>
            <person name="Sackton T.B."/>
            <person name="Larracuente A.M."/>
            <person name="Singh N.D."/>
            <person name="Abad J.P."/>
            <person name="Abt D.N."/>
            <person name="Adryan B."/>
            <person name="Aguade M."/>
            <person name="Akashi H."/>
            <person name="Anderson W.W."/>
            <person name="Aquadro C.F."/>
            <person name="Ardell D.H."/>
            <person name="Arguello R."/>
            <person name="Artieri C.G."/>
            <person name="Barbash D.A."/>
            <person name="Barker D."/>
            <person name="Barsanti P."/>
            <person name="Batterham P."/>
            <person name="Batzoglou S."/>
            <person name="Begun D."/>
            <person name="Bhutkar A."/>
            <person name="Blanco E."/>
            <person name="Bosak S.A."/>
            <person name="Bradley R.K."/>
            <person name="Brand A.D."/>
            <person name="Brent M.R."/>
            <person name="Brooks A.N."/>
            <person name="Brown R.H."/>
            <person name="Butlin R.K."/>
            <person name="Caggese C."/>
            <person name="Calvi B.R."/>
            <person name="Bernardo de Carvalho A."/>
            <person name="Caspi A."/>
            <person name="Castrezana S."/>
            <person name="Celniker S.E."/>
            <person name="Chang J.L."/>
            <person name="Chapple C."/>
            <person name="Chatterji S."/>
            <person name="Chinwalla A."/>
            <person name="Civetta A."/>
            <person name="Clifton S.W."/>
            <person name="Comeron J.M."/>
            <person name="Costello J.C."/>
            <person name="Coyne J.A."/>
            <person name="Daub J."/>
            <person name="David R.G."/>
            <person name="Delcher A.L."/>
            <person name="Delehaunty K."/>
            <person name="Do C.B."/>
            <person name="Ebling H."/>
            <person name="Edwards K."/>
            <person name="Eickbush T."/>
            <person name="Evans J.D."/>
            <person name="Filipski A."/>
            <person name="Findeiss S."/>
            <person name="Freyhult E."/>
            <person name="Fulton L."/>
            <person name="Fulton R."/>
            <person name="Garcia A.C."/>
            <person name="Gardiner A."/>
            <person name="Garfield D.A."/>
            <person name="Garvin B.E."/>
            <person name="Gibson G."/>
            <person name="Gilbert D."/>
            <person name="Gnerre S."/>
            <person name="Godfrey J."/>
            <person name="Good R."/>
            <person name="Gotea V."/>
            <person name="Gravely B."/>
            <person name="Greenberg A.J."/>
            <person name="Griffiths-Jones S."/>
            <person name="Gross S."/>
            <person name="Guigo R."/>
            <person name="Gustafson E.A."/>
            <person name="Haerty W."/>
            <person name="Hahn M.W."/>
            <person name="Halligan D.L."/>
            <person name="Halpern A.L."/>
            <person name="Halter G.M."/>
            <person name="Han M.V."/>
            <person name="Heger A."/>
            <person name="Hillier L."/>
            <person name="Hinrichs A.S."/>
            <person name="Holmes I."/>
            <person name="Hoskins R.A."/>
            <person name="Hubisz M.J."/>
            <person name="Hultmark D."/>
            <person name="Huntley M.A."/>
            <person name="Jaffe D.B."/>
            <person name="Jagadeeshan S."/>
            <person name="Jeck W.R."/>
            <person name="Johnson J."/>
            <person name="Jones C.D."/>
            <person name="Jordan W.C."/>
            <person name="Karpen G.H."/>
            <person name="Kataoka E."/>
            <person name="Keightley P.D."/>
            <person name="Kheradpour P."/>
            <person name="Kirkness E.F."/>
            <person name="Koerich L.B."/>
            <person name="Kristiansen K."/>
            <person name="Kudrna D."/>
            <person name="Kulathinal R.J."/>
            <person name="Kumar S."/>
            <person name="Kwok R."/>
            <person name="Lander E."/>
            <person name="Langley C.H."/>
            <person name="Lapoint R."/>
            <person name="Lazzaro B.P."/>
            <person name="Lee S.J."/>
            <person name="Levesque L."/>
            <person name="Li R."/>
            <person name="Lin C.F."/>
            <person name="Lin M.F."/>
            <person name="Lindblad-Toh K."/>
            <person name="Llopart A."/>
            <person name="Long M."/>
            <person name="Low L."/>
            <person name="Lozovsky E."/>
            <person name="Lu J."/>
            <person name="Luo M."/>
            <person name="Machado C.A."/>
            <person name="Makalowski W."/>
            <person name="Marzo M."/>
            <person name="Matsuda M."/>
            <person name="Matzkin L."/>
            <person name="McAllister B."/>
            <person name="McBride C.S."/>
            <person name="McKernan B."/>
            <person name="McKernan K."/>
            <person name="Mendez-Lago M."/>
            <person name="Minx P."/>
            <person name="Mollenhauer M.U."/>
            <person name="Montooth K."/>
            <person name="Mount S.M."/>
            <person name="Mu X."/>
            <person name="Myers E."/>
            <person name="Negre B."/>
            <person name="Newfeld S."/>
            <person name="Nielsen R."/>
            <person name="Noor M.A."/>
            <person name="O'Grady P."/>
            <person name="Pachter L."/>
            <person name="Papaceit M."/>
            <person name="Parisi M.J."/>
            <person name="Parisi M."/>
            <person name="Parts L."/>
            <person name="Pedersen J.S."/>
            <person name="Pesole G."/>
            <person name="Phillippy A.M."/>
            <person name="Ponting C.P."/>
            <person name="Pop M."/>
            <person name="Porcelli D."/>
            <person name="Powell J.R."/>
            <person name="Prohaska S."/>
            <person name="Pruitt K."/>
            <person name="Puig M."/>
            <person name="Quesneville H."/>
            <person name="Ram K.R."/>
            <person name="Rand D."/>
            <person name="Rasmussen M.D."/>
            <person name="Reed L.K."/>
            <person name="Reenan R."/>
            <person name="Reily A."/>
            <person name="Remington K.A."/>
            <person name="Rieger T.T."/>
            <person name="Ritchie M.G."/>
            <person name="Robin C."/>
            <person name="Rogers Y.H."/>
            <person name="Rohde C."/>
            <person name="Rozas J."/>
            <person name="Rubenfield M.J."/>
            <person name="Ruiz A."/>
            <person name="Russo S."/>
            <person name="Salzberg S.L."/>
            <person name="Sanchez-Gracia A."/>
            <person name="Saranga D.J."/>
            <person name="Sato H."/>
            <person name="Schaeffer S.W."/>
            <person name="Schatz M.C."/>
            <person name="Schlenke T."/>
            <person name="Schwartz R."/>
            <person name="Segarra C."/>
            <person name="Singh R.S."/>
            <person name="Sirot L."/>
            <person name="Sirota M."/>
            <person name="Sisneros N.B."/>
            <person name="Smith C.D."/>
            <person name="Smith T.F."/>
            <person name="Spieth J."/>
            <person name="Stage D.E."/>
            <person name="Stark A."/>
            <person name="Stephan W."/>
            <person name="Strausberg R.L."/>
            <person name="Strempel S."/>
            <person name="Sturgill D."/>
            <person name="Sutton G."/>
            <person name="Sutton G.G."/>
            <person name="Tao W."/>
            <person name="Teichmann S."/>
            <person name="Tobari Y.N."/>
            <person name="Tomimura Y."/>
            <person name="Tsolas J.M."/>
            <person name="Valente V.L."/>
            <person name="Venter E."/>
            <person name="Venter J.C."/>
            <person name="Vicario S."/>
            <person name="Vieira F.G."/>
            <person name="Vilella A.J."/>
            <person name="Villasante A."/>
            <person name="Walenz B."/>
            <person name="Wang J."/>
            <person name="Wasserman M."/>
            <person name="Watts T."/>
            <person name="Wilson D."/>
            <person name="Wilson R.K."/>
            <person name="Wing R.A."/>
            <person name="Wolfner M.F."/>
            <person name="Wong A."/>
            <person name="Wong G.K."/>
            <person name="Wu C.I."/>
            <person name="Wu G."/>
            <person name="Yamamoto D."/>
            <person name="Yang H.P."/>
            <person name="Yang S.P."/>
            <person name="Yorke J.A."/>
            <person name="Yoshida K."/>
            <person name="Zdobnov E."/>
            <person name="Zhang P."/>
            <person name="Zhang Y."/>
            <person name="Zimin A.V."/>
            <person name="Baldwin J."/>
            <person name="Abdouelleil A."/>
            <person name="Abdulkadir J."/>
            <person name="Abebe A."/>
            <person name="Abera B."/>
            <person name="Abreu J."/>
            <person name="Acer S.C."/>
            <person name="Aftuck L."/>
            <person name="Alexander A."/>
            <person name="An P."/>
            <person name="Anderson E."/>
            <person name="Anderson S."/>
            <person name="Arachi H."/>
            <person name="Azer M."/>
            <person name="Bachantsang P."/>
            <person name="Barry A."/>
            <person name="Bayul T."/>
            <person name="Berlin A."/>
            <person name="Bessette D."/>
            <person name="Bloom T."/>
            <person name="Blye J."/>
            <person name="Boguslavskiy L."/>
            <person name="Bonnet C."/>
            <person name="Boukhgalter B."/>
            <person name="Bourzgui I."/>
            <person name="Brown A."/>
            <person name="Cahill P."/>
            <person name="Channer S."/>
            <person name="Cheshatsang Y."/>
            <person name="Chuda L."/>
            <person name="Citroen M."/>
            <person name="Collymore A."/>
            <person name="Cooke P."/>
            <person name="Costello M."/>
            <person name="D'Aco K."/>
            <person name="Daza R."/>
            <person name="De Haan G."/>
            <person name="DeGray S."/>
            <person name="DeMaso C."/>
            <person name="Dhargay N."/>
            <person name="Dooley K."/>
            <person name="Dooley E."/>
            <person name="Doricent M."/>
            <person name="Dorje P."/>
            <person name="Dorjee K."/>
            <person name="Dupes A."/>
            <person name="Elong R."/>
            <person name="Falk J."/>
            <person name="Farina A."/>
            <person name="Faro S."/>
            <person name="Ferguson D."/>
            <person name="Fisher S."/>
            <person name="Foley C.D."/>
            <person name="Franke A."/>
            <person name="Friedrich D."/>
            <person name="Gadbois L."/>
            <person name="Gearin G."/>
            <person name="Gearin C.R."/>
            <person name="Giannoukos G."/>
            <person name="Goode T."/>
            <person name="Graham J."/>
            <person name="Grandbois E."/>
            <person name="Grewal S."/>
            <person name="Gyaltsen K."/>
            <person name="Hafez N."/>
            <person name="Hagos B."/>
            <person name="Hall J."/>
            <person name="Henson C."/>
            <person name="Hollinger A."/>
            <person name="Honan T."/>
            <person name="Huard M.D."/>
            <person name="Hughes L."/>
            <person name="Hurhula B."/>
            <person name="Husby M.E."/>
            <person name="Kamat A."/>
            <person name="Kanga B."/>
            <person name="Kashin S."/>
            <person name="Khazanovich D."/>
            <person name="Kisner P."/>
            <person name="Lance K."/>
            <person name="Lara M."/>
            <person name="Lee W."/>
            <person name="Lennon N."/>
            <person name="Letendre F."/>
            <person name="LeVine R."/>
            <person name="Lipovsky A."/>
            <person name="Liu X."/>
            <person name="Liu J."/>
            <person name="Liu S."/>
            <person name="Lokyitsang T."/>
            <person name="Lokyitsang Y."/>
            <person name="Lubonja R."/>
            <person name="Lui A."/>
            <person name="MacDonald P."/>
            <person name="Magnisalis V."/>
            <person name="Maru K."/>
            <person name="Matthews C."/>
            <person name="McCusker W."/>
            <person name="McDonough S."/>
            <person name="Mehta T."/>
            <person name="Meldrim J."/>
            <person name="Meneus L."/>
            <person name="Mihai O."/>
            <person name="Mihalev A."/>
            <person name="Mihova T."/>
            <person name="Mittelman R."/>
            <person name="Mlenga V."/>
            <person name="Montmayeur A."/>
            <person name="Mulrain L."/>
            <person name="Navidi A."/>
            <person name="Naylor J."/>
            <person name="Negash T."/>
            <person name="Nguyen T."/>
            <person name="Nguyen N."/>
            <person name="Nicol R."/>
            <person name="Norbu C."/>
            <person name="Norbu N."/>
            <person name="Novod N."/>
            <person name="O'Neill B."/>
            <person name="Osman S."/>
            <person name="Markiewicz E."/>
            <person name="Oyono O.L."/>
            <person name="Patti C."/>
            <person name="Phunkhang P."/>
            <person name="Pierre F."/>
            <person name="Priest M."/>
            <person name="Raghuraman S."/>
            <person name="Rege F."/>
            <person name="Reyes R."/>
            <person name="Rise C."/>
            <person name="Rogov P."/>
            <person name="Ross K."/>
            <person name="Ryan E."/>
            <person name="Settipalli S."/>
            <person name="Shea T."/>
            <person name="Sherpa N."/>
            <person name="Shi L."/>
            <person name="Shih D."/>
            <person name="Sparrow T."/>
            <person name="Spaulding J."/>
            <person name="Stalker J."/>
            <person name="Stange-Thomann N."/>
            <person name="Stavropoulos S."/>
            <person name="Stone C."/>
            <person name="Strader C."/>
            <person name="Tesfaye S."/>
            <person name="Thomson T."/>
            <person name="Thoulutsang Y."/>
            <person name="Thoulutsang D."/>
            <person name="Topham K."/>
            <person name="Topping I."/>
            <person name="Tsamla T."/>
            <person name="Vassiliev H."/>
            <person name="Vo A."/>
            <person name="Wangchuk T."/>
            <person name="Wangdi T."/>
            <person name="Weiand M."/>
            <person name="Wilkinson J."/>
            <person name="Wilson A."/>
            <person name="Yadav S."/>
            <person name="Young G."/>
            <person name="Yu Q."/>
            <person name="Zembek L."/>
            <person name="Zhong D."/>
            <person name="Zimmer A."/>
            <person name="Zwirko Z."/>
            <person name="Jaffe D.B."/>
            <person name="Alvarez P."/>
            <person name="Brockman W."/>
            <person name="Butler J."/>
            <person name="Chin C."/>
            <person name="Gnerre S."/>
            <person name="Grabherr M."/>
            <person name="Kleber M."/>
            <person name="Mauceli E."/>
            <person name="MacCallum I."/>
        </authorList>
    </citation>
    <scope>NUCLEOTIDE SEQUENCE [LARGE SCALE GENOMIC DNA]</scope>
    <source>
        <strain evidence="20">Tucson 15287-2541.00</strain>
    </source>
</reference>
<dbReference type="FunFam" id="1.20.1270.50:FF:000001">
    <property type="entry name" value="Alpha-mannosidase"/>
    <property type="match status" value="1"/>
</dbReference>
<evidence type="ECO:0000256" key="12">
    <source>
        <dbReference type="ARBA" id="ARBA00023136"/>
    </source>
</evidence>
<comment type="subunit">
    <text evidence="4">Homodimer; disulfide-linked.</text>
</comment>
<keyword evidence="5" id="KW-0812">Transmembrane</keyword>
<evidence type="ECO:0000256" key="11">
    <source>
        <dbReference type="ARBA" id="ARBA00023034"/>
    </source>
</evidence>
<keyword evidence="13" id="KW-1015">Disulfide bond</keyword>
<dbReference type="HOGENOM" id="CLU_004690_1_0_1"/>
<dbReference type="InterPro" id="IPR028995">
    <property type="entry name" value="Glyco_hydro_57/38_cen_sf"/>
</dbReference>
<gene>
    <name evidence="19" type="primary">Dgri\GH18434</name>
    <name evidence="19" type="ORF">Dgri_GH18434</name>
</gene>